<keyword evidence="6" id="KW-1185">Reference proteome</keyword>
<evidence type="ECO:0000259" key="4">
    <source>
        <dbReference type="Pfam" id="PF00135"/>
    </source>
</evidence>
<dbReference type="PANTHER" id="PTHR11559">
    <property type="entry name" value="CARBOXYLESTERASE"/>
    <property type="match status" value="1"/>
</dbReference>
<dbReference type="InterPro" id="IPR050309">
    <property type="entry name" value="Type-B_Carboxylest/Lipase"/>
</dbReference>
<dbReference type="InterPro" id="IPR002018">
    <property type="entry name" value="CarbesteraseB"/>
</dbReference>
<feature type="signal peptide" evidence="3">
    <location>
        <begin position="1"/>
        <end position="21"/>
    </location>
</feature>
<dbReference type="Pfam" id="PF00135">
    <property type="entry name" value="COesterase"/>
    <property type="match status" value="1"/>
</dbReference>
<feature type="domain" description="Carboxylesterase type B" evidence="4">
    <location>
        <begin position="144"/>
        <end position="621"/>
    </location>
</feature>
<evidence type="ECO:0000256" key="1">
    <source>
        <dbReference type="ARBA" id="ARBA00023180"/>
    </source>
</evidence>
<dbReference type="OrthoDB" id="408631at2759"/>
<sequence>MMRWKILWLITALIASEYTKGVKVKVARVSELNNKNVLNILRRDTIQHIKAETDTDNEIQSNNNKKETVNNNPNYFVSNKTYTKDDAGPDHANLTKSNNVSSVIETIHSAGAKLERNEMLRLEMEDMEHKLANGQSRQAKATELIVETDIGKVKGHVWQNSDEIISYLDIPYGRFTLFEAPVKANKLEEVHSATEHTKLCPQIEDNAFIGNTECLTLSIFALKTAINASVLFYIHDHNSNTGSGNPSKYGPEFLVKKGIILVLPNYRLGALGFLCLQNDIAPGNAALKDLGLALEWTKNNIKKFGGNPSNIVISGDGQSSALAGLLALSSDYKQHINKVISESGAVLSHWAIDRNPIRTANQLAEQIQSTTKNTADNVFDDIEIEHLIRSTNNFILRPCIEKNSNGILKRSPWAILNSEAFNMFFMIGSANHAGLPEALQYDKDTLSQLNEVFDSALPNDLVFPNDDTRRRMGERIRSQYFGTDDIVPNVIANLSLYHTDVSFLSADLRLARALVAAGATVYLYEFSFMGEFNNALQSIVTESRQGAIGGDVTGYLFSKKGRMPTTDSKEEKVVEKMTDLWVNFINKGDPSVEGISWDKFNIAEDTQEPWLSITEDASPETGFHYDRLRIWTDLYRNYFIDHSACTNIQPYSYIYYVTMLWFLFFSEYTF</sequence>
<feature type="chain" id="PRO_5040362427" description="Carboxylesterase type B domain-containing protein" evidence="3">
    <location>
        <begin position="22"/>
        <end position="670"/>
    </location>
</feature>
<keyword evidence="3" id="KW-0732">Signal</keyword>
<evidence type="ECO:0000313" key="5">
    <source>
        <dbReference type="EMBL" id="CAG9789552.1"/>
    </source>
</evidence>
<dbReference type="EMBL" id="OU893333">
    <property type="protein sequence ID" value="CAG9789552.1"/>
    <property type="molecule type" value="Genomic_DNA"/>
</dbReference>
<evidence type="ECO:0000256" key="3">
    <source>
        <dbReference type="SAM" id="SignalP"/>
    </source>
</evidence>
<name>A0A9N9R3Y1_9NEOP</name>
<organism evidence="5 6">
    <name type="scientific">Diatraea saccharalis</name>
    <name type="common">sugarcane borer</name>
    <dbReference type="NCBI Taxonomy" id="40085"/>
    <lineage>
        <taxon>Eukaryota</taxon>
        <taxon>Metazoa</taxon>
        <taxon>Ecdysozoa</taxon>
        <taxon>Arthropoda</taxon>
        <taxon>Hexapoda</taxon>
        <taxon>Insecta</taxon>
        <taxon>Pterygota</taxon>
        <taxon>Neoptera</taxon>
        <taxon>Endopterygota</taxon>
        <taxon>Lepidoptera</taxon>
        <taxon>Glossata</taxon>
        <taxon>Ditrysia</taxon>
        <taxon>Pyraloidea</taxon>
        <taxon>Crambidae</taxon>
        <taxon>Crambinae</taxon>
        <taxon>Diatraea</taxon>
    </lineage>
</organism>
<feature type="region of interest" description="Disordered" evidence="2">
    <location>
        <begin position="52"/>
        <end position="74"/>
    </location>
</feature>
<dbReference type="Proteomes" id="UP001153714">
    <property type="component" value="Chromosome 2"/>
</dbReference>
<accession>A0A9N9R3Y1</accession>
<keyword evidence="1" id="KW-0325">Glycoprotein</keyword>
<dbReference type="SUPFAM" id="SSF53474">
    <property type="entry name" value="alpha/beta-Hydrolases"/>
    <property type="match status" value="1"/>
</dbReference>
<gene>
    <name evidence="5" type="ORF">DIATSA_LOCUS7275</name>
</gene>
<reference evidence="5" key="1">
    <citation type="submission" date="2021-12" db="EMBL/GenBank/DDBJ databases">
        <authorList>
            <person name="King R."/>
        </authorList>
    </citation>
    <scope>NUCLEOTIDE SEQUENCE</scope>
</reference>
<dbReference type="InterPro" id="IPR029058">
    <property type="entry name" value="AB_hydrolase_fold"/>
</dbReference>
<evidence type="ECO:0000256" key="2">
    <source>
        <dbReference type="SAM" id="MobiDB-lite"/>
    </source>
</evidence>
<reference evidence="5" key="2">
    <citation type="submission" date="2022-10" db="EMBL/GenBank/DDBJ databases">
        <authorList>
            <consortium name="ENA_rothamsted_submissions"/>
            <consortium name="culmorum"/>
            <person name="King R."/>
        </authorList>
    </citation>
    <scope>NUCLEOTIDE SEQUENCE</scope>
</reference>
<dbReference type="AlphaFoldDB" id="A0A9N9R3Y1"/>
<protein>
    <recommendedName>
        <fullName evidence="4">Carboxylesterase type B domain-containing protein</fullName>
    </recommendedName>
</protein>
<dbReference type="Gene3D" id="3.40.50.1820">
    <property type="entry name" value="alpha/beta hydrolase"/>
    <property type="match status" value="1"/>
</dbReference>
<proteinExistence type="predicted"/>
<evidence type="ECO:0000313" key="6">
    <source>
        <dbReference type="Proteomes" id="UP001153714"/>
    </source>
</evidence>